<dbReference type="Proteomes" id="UP000028045">
    <property type="component" value="Unassembled WGS sequence"/>
</dbReference>
<feature type="region of interest" description="Disordered" evidence="1">
    <location>
        <begin position="105"/>
        <end position="124"/>
    </location>
</feature>
<evidence type="ECO:0000256" key="1">
    <source>
        <dbReference type="SAM" id="MobiDB-lite"/>
    </source>
</evidence>
<dbReference type="InterPro" id="IPR021833">
    <property type="entry name" value="DUF3425"/>
</dbReference>
<gene>
    <name evidence="2" type="ORF">S7711_05889</name>
</gene>
<dbReference type="OrthoDB" id="5973539at2759"/>
<feature type="compositionally biased region" description="Polar residues" evidence="1">
    <location>
        <begin position="107"/>
        <end position="116"/>
    </location>
</feature>
<dbReference type="CDD" id="cd14688">
    <property type="entry name" value="bZIP_YAP"/>
    <property type="match status" value="1"/>
</dbReference>
<dbReference type="PANTHER" id="PTHR38116">
    <property type="entry name" value="CHROMOSOME 7, WHOLE GENOME SHOTGUN SEQUENCE"/>
    <property type="match status" value="1"/>
</dbReference>
<proteinExistence type="predicted"/>
<feature type="region of interest" description="Disordered" evidence="1">
    <location>
        <begin position="35"/>
        <end position="62"/>
    </location>
</feature>
<dbReference type="GO" id="GO:0003700">
    <property type="term" value="F:DNA-binding transcription factor activity"/>
    <property type="evidence" value="ECO:0007669"/>
    <property type="project" value="InterPro"/>
</dbReference>
<keyword evidence="3" id="KW-1185">Reference proteome</keyword>
<dbReference type="PANTHER" id="PTHR38116:SF5">
    <property type="entry name" value="BZIP DOMAIN-CONTAINING PROTEIN"/>
    <property type="match status" value="1"/>
</dbReference>
<accession>A0A084B167</accession>
<evidence type="ECO:0000313" key="2">
    <source>
        <dbReference type="EMBL" id="KEY71296.1"/>
    </source>
</evidence>
<dbReference type="SUPFAM" id="SSF57959">
    <property type="entry name" value="Leucine zipper domain"/>
    <property type="match status" value="1"/>
</dbReference>
<dbReference type="AlphaFoldDB" id="A0A084B167"/>
<dbReference type="EMBL" id="KL648331">
    <property type="protein sequence ID" value="KEY71296.1"/>
    <property type="molecule type" value="Genomic_DNA"/>
</dbReference>
<evidence type="ECO:0000313" key="3">
    <source>
        <dbReference type="Proteomes" id="UP000028045"/>
    </source>
</evidence>
<reference evidence="2 3" key="1">
    <citation type="journal article" date="2014" name="BMC Genomics">
        <title>Comparative genome sequencing reveals chemotype-specific gene clusters in the toxigenic black mold Stachybotrys.</title>
        <authorList>
            <person name="Semeiks J."/>
            <person name="Borek D."/>
            <person name="Otwinowski Z."/>
            <person name="Grishin N.V."/>
        </authorList>
    </citation>
    <scope>NUCLEOTIDE SEQUENCE [LARGE SCALE GENOMIC DNA]</scope>
    <source>
        <strain evidence="3">CBS 109288 / IBT 7711</strain>
    </source>
</reference>
<name>A0A084B167_STACB</name>
<evidence type="ECO:0008006" key="4">
    <source>
        <dbReference type="Google" id="ProtNLM"/>
    </source>
</evidence>
<dbReference type="Pfam" id="PF11905">
    <property type="entry name" value="DUF3425"/>
    <property type="match status" value="1"/>
</dbReference>
<protein>
    <recommendedName>
        <fullName evidence="4">BZIP domain-containing protein</fullName>
    </recommendedName>
</protein>
<sequence>MYDRVNCGGQTGGAIIAAASGGAPQEVRRTITVPAKPRKPNRRDPEKRRQQNRAAQKVYREKQKQKVRDLELQLLQVQTQQADEPVVLQPETSVQVQIVSPPDLTASHLSQQSRSTDGPGLTDCSGLDIPIIPDLVPLETPNFSHDVSSNIGYSFIQGMGSSPPMYQTTPLWRTLSANQDLFNLIHINDNSTSTLLSPVVMPRRQSSVPLGMKTRPTEAGDGDEVLDVEREYAIGSKWPAILHCSCTEYHEPTGQWRGKVQVFPDPVRVRWREETPGSRSPDVYRNFIRHYQECVIEAFRTNCLVVGITESMFCGDESESPFYRPNVEGASNPDGVVAFVQSSFMSLKYDLRPSCNQIATSHHPYIDIIPIPSVRKRLIELQNEIDEDAFFMDALEGFRCWGNRRESRHQGCGSGTSWDMRSWEATPTFLKKWACILGDEESEIARQSRWWRIVRGEEDDI</sequence>
<organism evidence="2 3">
    <name type="scientific">Stachybotrys chartarum (strain CBS 109288 / IBT 7711)</name>
    <name type="common">Toxic black mold</name>
    <name type="synonym">Stilbospora chartarum</name>
    <dbReference type="NCBI Taxonomy" id="1280523"/>
    <lineage>
        <taxon>Eukaryota</taxon>
        <taxon>Fungi</taxon>
        <taxon>Dikarya</taxon>
        <taxon>Ascomycota</taxon>
        <taxon>Pezizomycotina</taxon>
        <taxon>Sordariomycetes</taxon>
        <taxon>Hypocreomycetidae</taxon>
        <taxon>Hypocreales</taxon>
        <taxon>Stachybotryaceae</taxon>
        <taxon>Stachybotrys</taxon>
    </lineage>
</organism>
<dbReference type="HOGENOM" id="CLU_033726_4_2_1"/>
<dbReference type="Gene3D" id="1.20.5.170">
    <property type="match status" value="1"/>
</dbReference>
<dbReference type="InterPro" id="IPR046347">
    <property type="entry name" value="bZIP_sf"/>
</dbReference>